<dbReference type="PANTHER" id="PTHR34846:SF10">
    <property type="entry name" value="CYTOPLASMIC PROTEIN"/>
    <property type="match status" value="1"/>
</dbReference>
<dbReference type="PANTHER" id="PTHR34846">
    <property type="entry name" value="4-CARBOXYMUCONOLACTONE DECARBOXYLASE FAMILY PROTEIN (AFU_ORTHOLOGUE AFUA_6G11590)"/>
    <property type="match status" value="1"/>
</dbReference>
<gene>
    <name evidence="2" type="ORF">HNQ73_001180</name>
</gene>
<dbReference type="InterPro" id="IPR003779">
    <property type="entry name" value="CMD-like"/>
</dbReference>
<dbReference type="GO" id="GO:0051920">
    <property type="term" value="F:peroxiredoxin activity"/>
    <property type="evidence" value="ECO:0007669"/>
    <property type="project" value="InterPro"/>
</dbReference>
<keyword evidence="2" id="KW-0575">Peroxidase</keyword>
<feature type="domain" description="Carboxymuconolactone decarboxylase-like" evidence="1">
    <location>
        <begin position="11"/>
        <end position="94"/>
    </location>
</feature>
<comment type="caution">
    <text evidence="2">The sequence shown here is derived from an EMBL/GenBank/DDBJ whole genome shotgun (WGS) entry which is preliminary data.</text>
</comment>
<keyword evidence="2" id="KW-0560">Oxidoreductase</keyword>
<sequence length="147" mass="16249">MRTIKAYDIIPDIFTAARRLNGDIEALGLDMRLVELVKTRASQMNGCAYCVHMHAGSAVKKYGEKPERLYLLPAWRESTAFDARERAALACAEAMTRMDDHAAIVEAATGLDAHFSEKEVVALTALLAMINFWNRIAVGFGTQHPPV</sequence>
<evidence type="ECO:0000313" key="2">
    <source>
        <dbReference type="EMBL" id="MBB6167562.1"/>
    </source>
</evidence>
<dbReference type="RefSeq" id="WP_183333180.1">
    <property type="nucleotide sequence ID" value="NZ_BMHX01000002.1"/>
</dbReference>
<evidence type="ECO:0000259" key="1">
    <source>
        <dbReference type="Pfam" id="PF02627"/>
    </source>
</evidence>
<proteinExistence type="predicted"/>
<reference evidence="2 3" key="1">
    <citation type="submission" date="2020-08" db="EMBL/GenBank/DDBJ databases">
        <title>Genomic Encyclopedia of Type Strains, Phase IV (KMG-IV): sequencing the most valuable type-strain genomes for metagenomic binning, comparative biology and taxonomic classification.</title>
        <authorList>
            <person name="Goeker M."/>
        </authorList>
    </citation>
    <scope>NUCLEOTIDE SEQUENCE [LARGE SCALE GENOMIC DNA]</scope>
    <source>
        <strain evidence="2 3">DSM 101465</strain>
    </source>
</reference>
<name>A0A841K7Y3_9HYPH</name>
<organism evidence="2 3">
    <name type="scientific">Chelatococcus composti</name>
    <dbReference type="NCBI Taxonomy" id="1743235"/>
    <lineage>
        <taxon>Bacteria</taxon>
        <taxon>Pseudomonadati</taxon>
        <taxon>Pseudomonadota</taxon>
        <taxon>Alphaproteobacteria</taxon>
        <taxon>Hyphomicrobiales</taxon>
        <taxon>Chelatococcaceae</taxon>
        <taxon>Chelatococcus</taxon>
    </lineage>
</organism>
<dbReference type="EMBL" id="JACHEH010000002">
    <property type="protein sequence ID" value="MBB6167562.1"/>
    <property type="molecule type" value="Genomic_DNA"/>
</dbReference>
<evidence type="ECO:0000313" key="3">
    <source>
        <dbReference type="Proteomes" id="UP000588017"/>
    </source>
</evidence>
<protein>
    <submittedName>
        <fullName evidence="2">AhpD family alkylhydroperoxidase</fullName>
    </submittedName>
</protein>
<dbReference type="InterPro" id="IPR004675">
    <property type="entry name" value="AhpD_core"/>
</dbReference>
<dbReference type="AlphaFoldDB" id="A0A841K7Y3"/>
<dbReference type="Pfam" id="PF02627">
    <property type="entry name" value="CMD"/>
    <property type="match status" value="1"/>
</dbReference>
<accession>A0A841K7Y3</accession>
<dbReference type="SUPFAM" id="SSF69118">
    <property type="entry name" value="AhpD-like"/>
    <property type="match status" value="1"/>
</dbReference>
<dbReference type="Proteomes" id="UP000588017">
    <property type="component" value="Unassembled WGS sequence"/>
</dbReference>
<dbReference type="NCBIfam" id="TIGR00778">
    <property type="entry name" value="ahpD_dom"/>
    <property type="match status" value="1"/>
</dbReference>
<keyword evidence="3" id="KW-1185">Reference proteome</keyword>
<dbReference type="InterPro" id="IPR029032">
    <property type="entry name" value="AhpD-like"/>
</dbReference>
<dbReference type="Gene3D" id="1.20.1290.10">
    <property type="entry name" value="AhpD-like"/>
    <property type="match status" value="1"/>
</dbReference>